<dbReference type="EMBL" id="KY315460">
    <property type="protein sequence ID" value="AQS79405.1"/>
    <property type="molecule type" value="Genomic_DNA"/>
</dbReference>
<dbReference type="EMBL" id="KY315470">
    <property type="protein sequence ID" value="AQS79498.1"/>
    <property type="molecule type" value="Genomic_DNA"/>
</dbReference>
<dbReference type="GO" id="GO:0042742">
    <property type="term" value="P:defense response to bacterium"/>
    <property type="evidence" value="ECO:0007669"/>
    <property type="project" value="InterPro"/>
</dbReference>
<proteinExistence type="predicted"/>
<protein>
    <submittedName>
        <fullName evidence="1">Hypothetical ThmA class IIc bacteriocin</fullName>
    </submittedName>
</protein>
<dbReference type="Pfam" id="PF10439">
    <property type="entry name" value="Bacteriocin_IIc"/>
    <property type="match status" value="1"/>
</dbReference>
<evidence type="ECO:0000313" key="4">
    <source>
        <dbReference type="EMBL" id="AQS79512.1"/>
    </source>
</evidence>
<reference evidence="1" key="1">
    <citation type="journal article" date="2017" name="Front. Microbiol.">
        <title>The sil Locus in Streptococcus Anginosus Group: Interspecies Competition and a Hotspot of Genetic Diversity.</title>
        <authorList>
            <person name="Mendonca M.L."/>
            <person name="Szamosi J.C."/>
            <person name="Lacroix A.M."/>
            <person name="Fontes M.E."/>
            <person name="Bowdish D.M."/>
            <person name="Surette M.G."/>
        </authorList>
    </citation>
    <scope>NUCLEOTIDE SEQUENCE</scope>
    <source>
        <strain evidence="1">B196</strain>
        <strain evidence="2">C1369</strain>
        <strain evidence="3">C1377</strain>
        <strain evidence="4">C260T</strain>
    </source>
</reference>
<gene>
    <name evidence="1" type="primary">ORF15</name>
</gene>
<name>A0A1S6JM20_STRIT</name>
<accession>A0A1S6JM20</accession>
<dbReference type="EMBL" id="KY315471">
    <property type="protein sequence ID" value="AQS79512.1"/>
    <property type="molecule type" value="Genomic_DNA"/>
</dbReference>
<dbReference type="RefSeq" id="WP_021002965.1">
    <property type="nucleotide sequence ID" value="NZ_CP020433.2"/>
</dbReference>
<organism evidence="1">
    <name type="scientific">Streptococcus intermedius</name>
    <dbReference type="NCBI Taxonomy" id="1338"/>
    <lineage>
        <taxon>Bacteria</taxon>
        <taxon>Bacillati</taxon>
        <taxon>Bacillota</taxon>
        <taxon>Bacilli</taxon>
        <taxon>Lactobacillales</taxon>
        <taxon>Streptococcaceae</taxon>
        <taxon>Streptococcus</taxon>
        <taxon>Streptococcus anginosus group</taxon>
    </lineage>
</organism>
<dbReference type="EMBL" id="KY315459">
    <property type="protein sequence ID" value="AQS79393.1"/>
    <property type="molecule type" value="Genomic_DNA"/>
</dbReference>
<sequence length="82" mass="8111">MNTKTLEKYEVLNSEMLASVEGGYNTSDCLKDYGKGFLSGTAAGAAWGSIAGGIGALPGAFVGAHVGIIGGGLACIGNMLGK</sequence>
<evidence type="ECO:0000313" key="3">
    <source>
        <dbReference type="EMBL" id="AQS79498.1"/>
    </source>
</evidence>
<dbReference type="InterPro" id="IPR019493">
    <property type="entry name" value="Bacteriocin_IIb_lactacin-rel"/>
</dbReference>
<dbReference type="AlphaFoldDB" id="A0A1S6JM20"/>
<evidence type="ECO:0000313" key="1">
    <source>
        <dbReference type="EMBL" id="AQS79393.1"/>
    </source>
</evidence>
<evidence type="ECO:0000313" key="2">
    <source>
        <dbReference type="EMBL" id="AQS79405.1"/>
    </source>
</evidence>